<dbReference type="Proteomes" id="UP000816034">
    <property type="component" value="Unassembled WGS sequence"/>
</dbReference>
<feature type="region of interest" description="Disordered" evidence="1">
    <location>
        <begin position="1"/>
        <end position="48"/>
    </location>
</feature>
<dbReference type="PROSITE" id="PS50097">
    <property type="entry name" value="BTB"/>
    <property type="match status" value="1"/>
</dbReference>
<dbReference type="AlphaFoldDB" id="A0AA88KDQ7"/>
<organism evidence="3 4">
    <name type="scientific">Naegleria lovaniensis</name>
    <name type="common">Amoeba</name>
    <dbReference type="NCBI Taxonomy" id="51637"/>
    <lineage>
        <taxon>Eukaryota</taxon>
        <taxon>Discoba</taxon>
        <taxon>Heterolobosea</taxon>
        <taxon>Tetramitia</taxon>
        <taxon>Eutetramitia</taxon>
        <taxon>Vahlkampfiidae</taxon>
        <taxon>Naegleria</taxon>
    </lineage>
</organism>
<dbReference type="InterPro" id="IPR011333">
    <property type="entry name" value="SKP1/BTB/POZ_sf"/>
</dbReference>
<name>A0AA88KDQ7_NAELO</name>
<dbReference type="RefSeq" id="XP_044544089.1">
    <property type="nucleotide sequence ID" value="XM_044685816.1"/>
</dbReference>
<dbReference type="GeneID" id="68102743"/>
<dbReference type="Gene3D" id="3.30.710.10">
    <property type="entry name" value="Potassium Channel Kv1.1, Chain A"/>
    <property type="match status" value="1"/>
</dbReference>
<evidence type="ECO:0000313" key="3">
    <source>
        <dbReference type="EMBL" id="KAG2374915.1"/>
    </source>
</evidence>
<protein>
    <recommendedName>
        <fullName evidence="2">BTB domain-containing protein</fullName>
    </recommendedName>
</protein>
<dbReference type="SUPFAM" id="SSF54695">
    <property type="entry name" value="POZ domain"/>
    <property type="match status" value="1"/>
</dbReference>
<dbReference type="Gene3D" id="1.10.10.2360">
    <property type="match status" value="1"/>
</dbReference>
<accession>A0AA88KDQ7</accession>
<dbReference type="SMART" id="SM00225">
    <property type="entry name" value="BTB"/>
    <property type="match status" value="1"/>
</dbReference>
<dbReference type="EMBL" id="PYSW02000041">
    <property type="protein sequence ID" value="KAG2374915.1"/>
    <property type="molecule type" value="Genomic_DNA"/>
</dbReference>
<comment type="caution">
    <text evidence="3">The sequence shown here is derived from an EMBL/GenBank/DDBJ whole genome shotgun (WGS) entry which is preliminary data.</text>
</comment>
<sequence length="406" mass="46657">MSSFSFGASPSSASSVPARKSTRSKAKPKFAPTNEKDPSNHQNYDFQSITKMPSYSSTSFEQLRYEDMMEKRKKQKTNDVKSDAQLVLNLFEKKMVSGEQRFKPTGSAMIFTSTSSSAKTNYMNMDIASLFRNYEKSNRDEIESKLADCKIVFDSSLDDVFYCHKIILICRSPFFKRLFESHPKSESLSFPSISKNVMKAILQWIYCESVDPEVSNDEIFMDLVHASLIFHQKPLFRQLIDSMESEYSYKIWELPEQLENHSLNLEVTIDNQPVTISYAASYTDDIKKILVEYNMKSKKEFVHNLENDLKSGKVADCCQKMFFQSILPSIEYESITLSPIATAGLLKMAKDYSMEPSQKRKLLKVVFSNGSCFQQTKWQNFGKELVEETSDKAIDFLYECTISEVK</sequence>
<dbReference type="CDD" id="cd18186">
    <property type="entry name" value="BTB_POZ_ZBTB_KLHL-like"/>
    <property type="match status" value="1"/>
</dbReference>
<evidence type="ECO:0000313" key="4">
    <source>
        <dbReference type="Proteomes" id="UP000816034"/>
    </source>
</evidence>
<feature type="compositionally biased region" description="Low complexity" evidence="1">
    <location>
        <begin position="1"/>
        <end position="15"/>
    </location>
</feature>
<dbReference type="InterPro" id="IPR000210">
    <property type="entry name" value="BTB/POZ_dom"/>
</dbReference>
<evidence type="ECO:0000256" key="1">
    <source>
        <dbReference type="SAM" id="MobiDB-lite"/>
    </source>
</evidence>
<feature type="domain" description="BTB" evidence="2">
    <location>
        <begin position="147"/>
        <end position="214"/>
    </location>
</feature>
<evidence type="ECO:0000259" key="2">
    <source>
        <dbReference type="PROSITE" id="PS50097"/>
    </source>
</evidence>
<keyword evidence="4" id="KW-1185">Reference proteome</keyword>
<dbReference type="Pfam" id="PF00651">
    <property type="entry name" value="BTB"/>
    <property type="match status" value="1"/>
</dbReference>
<gene>
    <name evidence="3" type="ORF">C9374_010289</name>
</gene>
<reference evidence="3 4" key="1">
    <citation type="journal article" date="2018" name="BMC Genomics">
        <title>The genome of Naegleria lovaniensis, the basis for a comparative approach to unravel pathogenicity factors of the human pathogenic amoeba N. fowleri.</title>
        <authorList>
            <person name="Liechti N."/>
            <person name="Schurch N."/>
            <person name="Bruggmann R."/>
            <person name="Wittwer M."/>
        </authorList>
    </citation>
    <scope>NUCLEOTIDE SEQUENCE [LARGE SCALE GENOMIC DNA]</scope>
    <source>
        <strain evidence="3 4">ATCC 30569</strain>
    </source>
</reference>
<proteinExistence type="predicted"/>